<name>A0A4C1YEM2_EUMVA</name>
<reference evidence="1 2" key="1">
    <citation type="journal article" date="2019" name="Commun. Biol.">
        <title>The bagworm genome reveals a unique fibroin gene that provides high tensile strength.</title>
        <authorList>
            <person name="Kono N."/>
            <person name="Nakamura H."/>
            <person name="Ohtoshi R."/>
            <person name="Tomita M."/>
            <person name="Numata K."/>
            <person name="Arakawa K."/>
        </authorList>
    </citation>
    <scope>NUCLEOTIDE SEQUENCE [LARGE SCALE GENOMIC DNA]</scope>
</reference>
<comment type="caution">
    <text evidence="1">The sequence shown here is derived from an EMBL/GenBank/DDBJ whole genome shotgun (WGS) entry which is preliminary data.</text>
</comment>
<evidence type="ECO:0000313" key="2">
    <source>
        <dbReference type="Proteomes" id="UP000299102"/>
    </source>
</evidence>
<gene>
    <name evidence="1" type="ORF">EVAR_58979_1</name>
</gene>
<dbReference type="Proteomes" id="UP000299102">
    <property type="component" value="Unassembled WGS sequence"/>
</dbReference>
<organism evidence="1 2">
    <name type="scientific">Eumeta variegata</name>
    <name type="common">Bagworm moth</name>
    <name type="synonym">Eumeta japonica</name>
    <dbReference type="NCBI Taxonomy" id="151549"/>
    <lineage>
        <taxon>Eukaryota</taxon>
        <taxon>Metazoa</taxon>
        <taxon>Ecdysozoa</taxon>
        <taxon>Arthropoda</taxon>
        <taxon>Hexapoda</taxon>
        <taxon>Insecta</taxon>
        <taxon>Pterygota</taxon>
        <taxon>Neoptera</taxon>
        <taxon>Endopterygota</taxon>
        <taxon>Lepidoptera</taxon>
        <taxon>Glossata</taxon>
        <taxon>Ditrysia</taxon>
        <taxon>Tineoidea</taxon>
        <taxon>Psychidae</taxon>
        <taxon>Oiketicinae</taxon>
        <taxon>Eumeta</taxon>
    </lineage>
</organism>
<dbReference type="EMBL" id="BGZK01001209">
    <property type="protein sequence ID" value="GBP74478.1"/>
    <property type="molecule type" value="Genomic_DNA"/>
</dbReference>
<sequence length="202" mass="23018">MATGWLLFSKRPAKKIAYHGLANSSSAIELCLPSFRGDAHMVEHYQNSTPPKPLGPLIDCYYDVIRKISIPTYAGGYLWRPENVLHLFIPSATLKSECVEYRICLEYRSASSTIPLHSPSATQEAGNALVTPLRWRMFMDGVDHLHFSGWRARLLFDIVIRLTLYLSSMVHATIAMGHNLMVPGYVRTRHERRQPRVKRKPV</sequence>
<protein>
    <submittedName>
        <fullName evidence="1">Uncharacterized protein</fullName>
    </submittedName>
</protein>
<accession>A0A4C1YEM2</accession>
<dbReference type="AlphaFoldDB" id="A0A4C1YEM2"/>
<proteinExistence type="predicted"/>
<keyword evidence="2" id="KW-1185">Reference proteome</keyword>
<evidence type="ECO:0000313" key="1">
    <source>
        <dbReference type="EMBL" id="GBP74478.1"/>
    </source>
</evidence>